<reference evidence="7 8" key="1">
    <citation type="journal article" date="2007" name="Int. J. Syst. Evol. Microbiol.">
        <title>Oceanobacillus profundus sp. nov., isolated from a deep-sea sediment core.</title>
        <authorList>
            <person name="Kim Y.G."/>
            <person name="Choi D.H."/>
            <person name="Hyun S."/>
            <person name="Cho B.C."/>
        </authorList>
    </citation>
    <scope>NUCLEOTIDE SEQUENCE [LARGE SCALE GENOMIC DNA]</scope>
    <source>
        <strain evidence="7 8">DSM 18246</strain>
    </source>
</reference>
<feature type="chain" id="PRO_5019166140" evidence="4">
    <location>
        <begin position="29"/>
        <end position="421"/>
    </location>
</feature>
<dbReference type="GO" id="GO:0019867">
    <property type="term" value="C:outer membrane"/>
    <property type="evidence" value="ECO:0007669"/>
    <property type="project" value="InterPro"/>
</dbReference>
<sequence length="421" mass="46193">MNRTLAKLIAVVMIVGLSSSFFSIPTFADSTNELETIREQRSNIKENLTEAESEIADVIIELETLSKEIERVDTALQENQKLLSETENKVDGTLEEISILEEEMKELEKKIEERYEILKGRIVSTQQSGGKISYLEVIFGSQSFSDFISRVSAVNTITNSDAALIEQQEADIQLVAEKQATVFDKLDQLNELKAEQEETQSLIAQQLEQNKEQKSSLELKQNQLATLADELQIEDSTLASLEGEVKQQIAKEKEQREIELAQAEKAKEAAKAKEQEVAKPAKTQVASAQDNSVDEGKVVQLAKEEKKESKKEPKKESDKKESASNGKTFTVTATAYTVKSAGGSGVTSTGINLSKNPNAKVIAVDPSVIPLGSIVDVEGYGHAIAGDIGSAIKGKKIDVFVPTQKEAYNWGVRTVKVTIVE</sequence>
<dbReference type="AlphaFoldDB" id="A0A417YFE4"/>
<evidence type="ECO:0000313" key="7">
    <source>
        <dbReference type="EMBL" id="RHW31349.1"/>
    </source>
</evidence>
<comment type="caution">
    <text evidence="7">The sequence shown here is derived from an EMBL/GenBank/DDBJ whole genome shotgun (WGS) entry which is preliminary data.</text>
</comment>
<dbReference type="Pfam" id="PF24568">
    <property type="entry name" value="CC_PcsB"/>
    <property type="match status" value="1"/>
</dbReference>
<keyword evidence="1 4" id="KW-0732">Signal</keyword>
<feature type="region of interest" description="Disordered" evidence="3">
    <location>
        <begin position="271"/>
        <end position="325"/>
    </location>
</feature>
<keyword evidence="2" id="KW-0175">Coiled coil</keyword>
<accession>A0A417YFE4</accession>
<organism evidence="7 8">
    <name type="scientific">Oceanobacillus profundus</name>
    <dbReference type="NCBI Taxonomy" id="372463"/>
    <lineage>
        <taxon>Bacteria</taxon>
        <taxon>Bacillati</taxon>
        <taxon>Bacillota</taxon>
        <taxon>Bacilli</taxon>
        <taxon>Bacillales</taxon>
        <taxon>Bacillaceae</taxon>
        <taxon>Oceanobacillus</taxon>
    </lineage>
</organism>
<evidence type="ECO:0000256" key="3">
    <source>
        <dbReference type="SAM" id="MobiDB-lite"/>
    </source>
</evidence>
<feature type="domain" description="3D" evidence="5">
    <location>
        <begin position="360"/>
        <end position="420"/>
    </location>
</feature>
<evidence type="ECO:0000259" key="6">
    <source>
        <dbReference type="Pfam" id="PF24568"/>
    </source>
</evidence>
<dbReference type="SUPFAM" id="SSF90257">
    <property type="entry name" value="Myosin rod fragments"/>
    <property type="match status" value="1"/>
</dbReference>
<dbReference type="RefSeq" id="WP_095311395.1">
    <property type="nucleotide sequence ID" value="NZ_PHUT01000009.1"/>
</dbReference>
<evidence type="ECO:0000259" key="5">
    <source>
        <dbReference type="Pfam" id="PF06725"/>
    </source>
</evidence>
<dbReference type="SUPFAM" id="SSF50685">
    <property type="entry name" value="Barwin-like endoglucanases"/>
    <property type="match status" value="1"/>
</dbReference>
<protein>
    <submittedName>
        <fullName evidence="7">Uncharacterized protein</fullName>
    </submittedName>
</protein>
<dbReference type="InterPro" id="IPR010611">
    <property type="entry name" value="3D_dom"/>
</dbReference>
<gene>
    <name evidence="7" type="ORF">D1B32_14245</name>
</gene>
<dbReference type="EMBL" id="QWEH01000009">
    <property type="protein sequence ID" value="RHW31349.1"/>
    <property type="molecule type" value="Genomic_DNA"/>
</dbReference>
<evidence type="ECO:0000313" key="8">
    <source>
        <dbReference type="Proteomes" id="UP000285456"/>
    </source>
</evidence>
<dbReference type="InterPro" id="IPR036908">
    <property type="entry name" value="RlpA-like_sf"/>
</dbReference>
<evidence type="ECO:0000256" key="2">
    <source>
        <dbReference type="SAM" id="Coils"/>
    </source>
</evidence>
<name>A0A417YFE4_9BACI</name>
<dbReference type="PANTHER" id="PTHR39160">
    <property type="entry name" value="CELL WALL-BINDING PROTEIN YOCH"/>
    <property type="match status" value="1"/>
</dbReference>
<dbReference type="Proteomes" id="UP000285456">
    <property type="component" value="Unassembled WGS sequence"/>
</dbReference>
<dbReference type="GO" id="GO:0004553">
    <property type="term" value="F:hydrolase activity, hydrolyzing O-glycosyl compounds"/>
    <property type="evidence" value="ECO:0007669"/>
    <property type="project" value="InterPro"/>
</dbReference>
<dbReference type="InterPro" id="IPR057309">
    <property type="entry name" value="PcsB_CC"/>
</dbReference>
<dbReference type="PANTHER" id="PTHR39160:SF6">
    <property type="entry name" value="CELL WALL-BINDING PROTEIN YOCH"/>
    <property type="match status" value="1"/>
</dbReference>
<evidence type="ECO:0000256" key="4">
    <source>
        <dbReference type="SAM" id="SignalP"/>
    </source>
</evidence>
<feature type="domain" description="Peptidoglycan hydrolase PcsB coiled-coil" evidence="6">
    <location>
        <begin position="105"/>
        <end position="178"/>
    </location>
</feature>
<feature type="compositionally biased region" description="Basic and acidic residues" evidence="3">
    <location>
        <begin position="294"/>
        <end position="322"/>
    </location>
</feature>
<dbReference type="CDD" id="cd22786">
    <property type="entry name" value="DPBB_YuiC-like"/>
    <property type="match status" value="1"/>
</dbReference>
<dbReference type="InterPro" id="IPR051933">
    <property type="entry name" value="Resuscitation_pf_RpfB"/>
</dbReference>
<feature type="signal peptide" evidence="4">
    <location>
        <begin position="1"/>
        <end position="28"/>
    </location>
</feature>
<proteinExistence type="predicted"/>
<evidence type="ECO:0000256" key="1">
    <source>
        <dbReference type="ARBA" id="ARBA00022729"/>
    </source>
</evidence>
<dbReference type="Pfam" id="PF06725">
    <property type="entry name" value="3D"/>
    <property type="match status" value="1"/>
</dbReference>
<dbReference type="OrthoDB" id="9813368at2"/>
<feature type="coiled-coil region" evidence="2">
    <location>
        <begin position="27"/>
        <end position="121"/>
    </location>
</feature>
<dbReference type="Gene3D" id="6.10.250.3150">
    <property type="match status" value="1"/>
</dbReference>
<keyword evidence="8" id="KW-1185">Reference proteome</keyword>
<dbReference type="GO" id="GO:0009254">
    <property type="term" value="P:peptidoglycan turnover"/>
    <property type="evidence" value="ECO:0007669"/>
    <property type="project" value="InterPro"/>
</dbReference>